<keyword evidence="3" id="KW-1185">Reference proteome</keyword>
<proteinExistence type="predicted"/>
<accession>A0A137NRX6</accession>
<reference evidence="2 3" key="1">
    <citation type="journal article" date="2015" name="Genome Biol. Evol.">
        <title>Phylogenomic analyses indicate that early fungi evolved digesting cell walls of algal ancestors of land plants.</title>
        <authorList>
            <person name="Chang Y."/>
            <person name="Wang S."/>
            <person name="Sekimoto S."/>
            <person name="Aerts A.L."/>
            <person name="Choi C."/>
            <person name="Clum A."/>
            <person name="LaButti K.M."/>
            <person name="Lindquist E.A."/>
            <person name="Yee Ngan C."/>
            <person name="Ohm R.A."/>
            <person name="Salamov A.A."/>
            <person name="Grigoriev I.V."/>
            <person name="Spatafora J.W."/>
            <person name="Berbee M.L."/>
        </authorList>
    </citation>
    <scope>NUCLEOTIDE SEQUENCE [LARGE SCALE GENOMIC DNA]</scope>
    <source>
        <strain evidence="2 3">NRRL 28638</strain>
    </source>
</reference>
<keyword evidence="1" id="KW-0472">Membrane</keyword>
<name>A0A137NRX6_CONC2</name>
<keyword evidence="1" id="KW-0812">Transmembrane</keyword>
<dbReference type="AlphaFoldDB" id="A0A137NRX6"/>
<feature type="transmembrane region" description="Helical" evidence="1">
    <location>
        <begin position="49"/>
        <end position="67"/>
    </location>
</feature>
<gene>
    <name evidence="2" type="ORF">CONCODRAFT_141571</name>
</gene>
<dbReference type="EMBL" id="KQ964869">
    <property type="protein sequence ID" value="KXN65498.1"/>
    <property type="molecule type" value="Genomic_DNA"/>
</dbReference>
<keyword evidence="1" id="KW-1133">Transmembrane helix</keyword>
<sequence length="93" mass="10429">MNQLISLFTSLTNAQNLTLILLTISFVSILELGIILLILKFNLWNNQNILNYLLIFVFQLHLLRVYLLKSVLTYYQNSGAIASGSSGLLKAAI</sequence>
<evidence type="ECO:0000256" key="1">
    <source>
        <dbReference type="SAM" id="Phobius"/>
    </source>
</evidence>
<dbReference type="Proteomes" id="UP000070444">
    <property type="component" value="Unassembled WGS sequence"/>
</dbReference>
<feature type="transmembrane region" description="Helical" evidence="1">
    <location>
        <begin position="17"/>
        <end position="37"/>
    </location>
</feature>
<evidence type="ECO:0000313" key="3">
    <source>
        <dbReference type="Proteomes" id="UP000070444"/>
    </source>
</evidence>
<organism evidence="2 3">
    <name type="scientific">Conidiobolus coronatus (strain ATCC 28846 / CBS 209.66 / NRRL 28638)</name>
    <name type="common">Delacroixia coronata</name>
    <dbReference type="NCBI Taxonomy" id="796925"/>
    <lineage>
        <taxon>Eukaryota</taxon>
        <taxon>Fungi</taxon>
        <taxon>Fungi incertae sedis</taxon>
        <taxon>Zoopagomycota</taxon>
        <taxon>Entomophthoromycotina</taxon>
        <taxon>Entomophthoromycetes</taxon>
        <taxon>Entomophthorales</taxon>
        <taxon>Ancylistaceae</taxon>
        <taxon>Conidiobolus</taxon>
    </lineage>
</organism>
<protein>
    <submittedName>
        <fullName evidence="2">Uncharacterized protein</fullName>
    </submittedName>
</protein>
<evidence type="ECO:0000313" key="2">
    <source>
        <dbReference type="EMBL" id="KXN65498.1"/>
    </source>
</evidence>